<dbReference type="EMBL" id="RMBX01000007">
    <property type="protein sequence ID" value="RPD40610.1"/>
    <property type="molecule type" value="Genomic_DNA"/>
</dbReference>
<organism evidence="2 3">
    <name type="scientific">Chitinophaga barathri</name>
    <dbReference type="NCBI Taxonomy" id="1647451"/>
    <lineage>
        <taxon>Bacteria</taxon>
        <taxon>Pseudomonadati</taxon>
        <taxon>Bacteroidota</taxon>
        <taxon>Chitinophagia</taxon>
        <taxon>Chitinophagales</taxon>
        <taxon>Chitinophagaceae</taxon>
        <taxon>Chitinophaga</taxon>
    </lineage>
</organism>
<sequence length="302" mass="34475">MNHIAETITLAQILEKLGHAPVRTSGHDLYYLSPLREEKTASFHVNTDKNVWYDHGTGEGGGIIKFVQRYLQTQNVGNDEGDAKRWIKNMFGFAPIINPVKDLEIPKYDKKLHITSEQDIERPALIRYLDSRGIPLPLAQKYLKQINVYNRETSKSIYALGFKNDKGGHEIRNKYFKGSTSPKYITFIRGTVIKPEEVHIFEGWPDYLTAIIYDRDGQKFKGDAIILNSLANLSKATGYIKGYGYRHALTWMHNDQPGIEATANLDAFFKTEEDLTHRPMNGIYAPYKDLNAWHTVKIGLGE</sequence>
<evidence type="ECO:0000313" key="2">
    <source>
        <dbReference type="EMBL" id="RPD40610.1"/>
    </source>
</evidence>
<accession>A0A3N4MKL0</accession>
<reference evidence="3" key="1">
    <citation type="submission" date="2018-11" db="EMBL/GenBank/DDBJ databases">
        <title>Chitinophaga lutea sp.nov., isolate from arsenic contaminated soil.</title>
        <authorList>
            <person name="Zong Y."/>
        </authorList>
    </citation>
    <scope>NUCLEOTIDE SEQUENCE [LARGE SCALE GENOMIC DNA]</scope>
    <source>
        <strain evidence="3">YLT18</strain>
    </source>
</reference>
<dbReference type="Proteomes" id="UP000279089">
    <property type="component" value="Unassembled WGS sequence"/>
</dbReference>
<dbReference type="RefSeq" id="WP_120517074.1">
    <property type="nucleotide sequence ID" value="NZ_QXZY01000008.1"/>
</dbReference>
<dbReference type="AlphaFoldDB" id="A0A3N4MKL0"/>
<protein>
    <recommendedName>
        <fullName evidence="1">Zinc finger CHC2-type domain-containing protein</fullName>
    </recommendedName>
</protein>
<dbReference type="GO" id="GO:0006260">
    <property type="term" value="P:DNA replication"/>
    <property type="evidence" value="ECO:0007669"/>
    <property type="project" value="InterPro"/>
</dbReference>
<comment type="caution">
    <text evidence="2">The sequence shown here is derived from an EMBL/GenBank/DDBJ whole genome shotgun (WGS) entry which is preliminary data.</text>
</comment>
<proteinExistence type="predicted"/>
<evidence type="ECO:0000259" key="1">
    <source>
        <dbReference type="Pfam" id="PF01807"/>
    </source>
</evidence>
<evidence type="ECO:0000313" key="3">
    <source>
        <dbReference type="Proteomes" id="UP000279089"/>
    </source>
</evidence>
<dbReference type="GO" id="GO:0008270">
    <property type="term" value="F:zinc ion binding"/>
    <property type="evidence" value="ECO:0007669"/>
    <property type="project" value="InterPro"/>
</dbReference>
<dbReference type="Gene3D" id="3.90.580.10">
    <property type="entry name" value="Zinc finger, CHC2-type domain"/>
    <property type="match status" value="1"/>
</dbReference>
<dbReference type="SUPFAM" id="SSF57783">
    <property type="entry name" value="Zinc beta-ribbon"/>
    <property type="match status" value="1"/>
</dbReference>
<gene>
    <name evidence="2" type="ORF">EG028_15030</name>
</gene>
<dbReference type="InterPro" id="IPR036977">
    <property type="entry name" value="DNA_primase_Znf_CHC2"/>
</dbReference>
<dbReference type="GO" id="GO:0003899">
    <property type="term" value="F:DNA-directed RNA polymerase activity"/>
    <property type="evidence" value="ECO:0007669"/>
    <property type="project" value="InterPro"/>
</dbReference>
<dbReference type="Pfam" id="PF01807">
    <property type="entry name" value="Zn_ribbon_DnaG"/>
    <property type="match status" value="1"/>
</dbReference>
<keyword evidence="3" id="KW-1185">Reference proteome</keyword>
<name>A0A3N4MKL0_9BACT</name>
<feature type="domain" description="Zinc finger CHC2-type" evidence="1">
    <location>
        <begin position="2"/>
        <end position="73"/>
    </location>
</feature>
<dbReference type="InterPro" id="IPR002694">
    <property type="entry name" value="Znf_CHC2"/>
</dbReference>
<dbReference type="OrthoDB" id="8536512at2"/>
<dbReference type="GO" id="GO:0003677">
    <property type="term" value="F:DNA binding"/>
    <property type="evidence" value="ECO:0007669"/>
    <property type="project" value="InterPro"/>
</dbReference>